<dbReference type="Proteomes" id="UP000076715">
    <property type="component" value="Unassembled WGS sequence"/>
</dbReference>
<organism evidence="1 2">
    <name type="scientific">Aquimarina aggregata</name>
    <dbReference type="NCBI Taxonomy" id="1642818"/>
    <lineage>
        <taxon>Bacteria</taxon>
        <taxon>Pseudomonadati</taxon>
        <taxon>Bacteroidota</taxon>
        <taxon>Flavobacteriia</taxon>
        <taxon>Flavobacteriales</taxon>
        <taxon>Flavobacteriaceae</taxon>
        <taxon>Aquimarina</taxon>
    </lineage>
</organism>
<evidence type="ECO:0000313" key="1">
    <source>
        <dbReference type="EMBL" id="KZS38925.1"/>
    </source>
</evidence>
<protein>
    <submittedName>
        <fullName evidence="1">Uncharacterized protein</fullName>
    </submittedName>
</protein>
<sequence>MYNPNGFIQSPFGRINIKTHSFYKNKRLQIVLENRSEGFLEYTIEDLRNDILLLNQYKIDTLFNDTKQFETYTKQIRNDTVFYKSKKDEILAMIESK</sequence>
<keyword evidence="2" id="KW-1185">Reference proteome</keyword>
<accession>A0A162Y502</accession>
<dbReference type="EMBL" id="LQRT01000046">
    <property type="protein sequence ID" value="KZS38925.1"/>
    <property type="molecule type" value="Genomic_DNA"/>
</dbReference>
<dbReference type="STRING" id="1642818.AWE51_15195"/>
<proteinExistence type="predicted"/>
<comment type="caution">
    <text evidence="1">The sequence shown here is derived from an EMBL/GenBank/DDBJ whole genome shotgun (WGS) entry which is preliminary data.</text>
</comment>
<reference evidence="1 2" key="1">
    <citation type="submission" date="2016-01" db="EMBL/GenBank/DDBJ databases">
        <title>The draft genome sequence of Aquimarina sp. RZW4-3-2.</title>
        <authorList>
            <person name="Wang Y."/>
        </authorList>
    </citation>
    <scope>NUCLEOTIDE SEQUENCE [LARGE SCALE GENOMIC DNA]</scope>
    <source>
        <strain evidence="1 2">RZW4-3-2</strain>
    </source>
</reference>
<gene>
    <name evidence="1" type="ORF">AWE51_15195</name>
</gene>
<name>A0A162Y502_9FLAO</name>
<dbReference type="AlphaFoldDB" id="A0A162Y502"/>
<evidence type="ECO:0000313" key="2">
    <source>
        <dbReference type="Proteomes" id="UP000076715"/>
    </source>
</evidence>